<gene>
    <name evidence="1" type="ORF">FRX31_008399</name>
</gene>
<comment type="caution">
    <text evidence="1">The sequence shown here is derived from an EMBL/GenBank/DDBJ whole genome shotgun (WGS) entry which is preliminary data.</text>
</comment>
<keyword evidence="2" id="KW-1185">Reference proteome</keyword>
<dbReference type="Proteomes" id="UP000554482">
    <property type="component" value="Unassembled WGS sequence"/>
</dbReference>
<evidence type="ECO:0000313" key="2">
    <source>
        <dbReference type="Proteomes" id="UP000554482"/>
    </source>
</evidence>
<name>A0A7J6WX55_THATH</name>
<protein>
    <submittedName>
        <fullName evidence="1">Uncharacterized protein</fullName>
    </submittedName>
</protein>
<accession>A0A7J6WX55</accession>
<dbReference type="EMBL" id="JABWDY010008700">
    <property type="protein sequence ID" value="KAF5202014.1"/>
    <property type="molecule type" value="Genomic_DNA"/>
</dbReference>
<dbReference type="AlphaFoldDB" id="A0A7J6WX55"/>
<sequence length="59" mass="7004">MVEIVDFEKKKKEEMGFTIEDWCNLHKNAFKSRARTRRTRQLKQKKKEGVLGLVAARII</sequence>
<organism evidence="1 2">
    <name type="scientific">Thalictrum thalictroides</name>
    <name type="common">Rue-anemone</name>
    <name type="synonym">Anemone thalictroides</name>
    <dbReference type="NCBI Taxonomy" id="46969"/>
    <lineage>
        <taxon>Eukaryota</taxon>
        <taxon>Viridiplantae</taxon>
        <taxon>Streptophyta</taxon>
        <taxon>Embryophyta</taxon>
        <taxon>Tracheophyta</taxon>
        <taxon>Spermatophyta</taxon>
        <taxon>Magnoliopsida</taxon>
        <taxon>Ranunculales</taxon>
        <taxon>Ranunculaceae</taxon>
        <taxon>Thalictroideae</taxon>
        <taxon>Thalictrum</taxon>
    </lineage>
</organism>
<reference evidence="1 2" key="1">
    <citation type="submission" date="2020-06" db="EMBL/GenBank/DDBJ databases">
        <title>Transcriptomic and genomic resources for Thalictrum thalictroides and T. hernandezii: Facilitating candidate gene discovery in an emerging model plant lineage.</title>
        <authorList>
            <person name="Arias T."/>
            <person name="Riano-Pachon D.M."/>
            <person name="Di Stilio V.S."/>
        </authorList>
    </citation>
    <scope>NUCLEOTIDE SEQUENCE [LARGE SCALE GENOMIC DNA]</scope>
    <source>
        <strain evidence="2">cv. WT478/WT964</strain>
        <tissue evidence="1">Leaves</tissue>
    </source>
</reference>
<proteinExistence type="predicted"/>
<evidence type="ECO:0000313" key="1">
    <source>
        <dbReference type="EMBL" id="KAF5202014.1"/>
    </source>
</evidence>